<feature type="compositionally biased region" description="Polar residues" evidence="1">
    <location>
        <begin position="1"/>
        <end position="10"/>
    </location>
</feature>
<evidence type="ECO:0000256" key="1">
    <source>
        <dbReference type="SAM" id="MobiDB-lite"/>
    </source>
</evidence>
<dbReference type="AlphaFoldDB" id="A0AAX6FSV3"/>
<gene>
    <name evidence="2" type="ORF">M6B38_403720</name>
</gene>
<evidence type="ECO:0000313" key="3">
    <source>
        <dbReference type="Proteomes" id="UP001140949"/>
    </source>
</evidence>
<protein>
    <submittedName>
        <fullName evidence="2">Uncharacterized protein</fullName>
    </submittedName>
</protein>
<accession>A0AAX6FSV3</accession>
<name>A0AAX6FSV3_IRIPA</name>
<keyword evidence="3" id="KW-1185">Reference proteome</keyword>
<sequence length="209" mass="21561">MTVTRSQAAGSSVVPERSDQGGLPSPATGLTIESAVASVPALQAGVAAAVPGGLPPPAGGAAVQGAATSVPALPAGASAATVSGGLPPPAARPSMVIPDILPPPPQLPADTQGMMALLQQMLQAQRVQAEAQHRQTEIFRQSMENSHRRVMVALERVVRVQFRIPQFSIRVRDRGQQHNASFAGGQGTLERLVGRGWASAYTMGRPITS</sequence>
<reference evidence="2" key="2">
    <citation type="submission" date="2023-04" db="EMBL/GenBank/DDBJ databases">
        <authorList>
            <person name="Bruccoleri R.E."/>
            <person name="Oakeley E.J."/>
            <person name="Faust A.-M."/>
            <person name="Dessus-Babus S."/>
            <person name="Altorfer M."/>
            <person name="Burckhardt D."/>
            <person name="Oertli M."/>
            <person name="Naumann U."/>
            <person name="Petersen F."/>
            <person name="Wong J."/>
        </authorList>
    </citation>
    <scope>NUCLEOTIDE SEQUENCE</scope>
    <source>
        <strain evidence="2">GSM-AAB239-AS_SAM_17_03QT</strain>
        <tissue evidence="2">Leaf</tissue>
    </source>
</reference>
<feature type="region of interest" description="Disordered" evidence="1">
    <location>
        <begin position="1"/>
        <end position="28"/>
    </location>
</feature>
<reference evidence="2" key="1">
    <citation type="journal article" date="2023" name="GigaByte">
        <title>Genome assembly of the bearded iris, Iris pallida Lam.</title>
        <authorList>
            <person name="Bruccoleri R.E."/>
            <person name="Oakeley E.J."/>
            <person name="Faust A.M.E."/>
            <person name="Altorfer M."/>
            <person name="Dessus-Babus S."/>
            <person name="Burckhardt D."/>
            <person name="Oertli M."/>
            <person name="Naumann U."/>
            <person name="Petersen F."/>
            <person name="Wong J."/>
        </authorList>
    </citation>
    <scope>NUCLEOTIDE SEQUENCE</scope>
    <source>
        <strain evidence="2">GSM-AAB239-AS_SAM_17_03QT</strain>
    </source>
</reference>
<proteinExistence type="predicted"/>
<comment type="caution">
    <text evidence="2">The sequence shown here is derived from an EMBL/GenBank/DDBJ whole genome shotgun (WGS) entry which is preliminary data.</text>
</comment>
<dbReference type="EMBL" id="JANAVB010026600">
    <property type="protein sequence ID" value="KAJ6819098.1"/>
    <property type="molecule type" value="Genomic_DNA"/>
</dbReference>
<dbReference type="Proteomes" id="UP001140949">
    <property type="component" value="Unassembled WGS sequence"/>
</dbReference>
<organism evidence="2 3">
    <name type="scientific">Iris pallida</name>
    <name type="common">Sweet iris</name>
    <dbReference type="NCBI Taxonomy" id="29817"/>
    <lineage>
        <taxon>Eukaryota</taxon>
        <taxon>Viridiplantae</taxon>
        <taxon>Streptophyta</taxon>
        <taxon>Embryophyta</taxon>
        <taxon>Tracheophyta</taxon>
        <taxon>Spermatophyta</taxon>
        <taxon>Magnoliopsida</taxon>
        <taxon>Liliopsida</taxon>
        <taxon>Asparagales</taxon>
        <taxon>Iridaceae</taxon>
        <taxon>Iridoideae</taxon>
        <taxon>Irideae</taxon>
        <taxon>Iris</taxon>
    </lineage>
</organism>
<evidence type="ECO:0000313" key="2">
    <source>
        <dbReference type="EMBL" id="KAJ6819098.1"/>
    </source>
</evidence>